<evidence type="ECO:0000256" key="3">
    <source>
        <dbReference type="ARBA" id="ARBA00022801"/>
    </source>
</evidence>
<name>A0A1G5S5X8_PSEXY</name>
<dbReference type="Gene3D" id="3.40.50.2300">
    <property type="match status" value="1"/>
</dbReference>
<dbReference type="SMART" id="SM00226">
    <property type="entry name" value="LMWPc"/>
    <property type="match status" value="1"/>
</dbReference>
<dbReference type="AlphaFoldDB" id="A0A1G5S5X8"/>
<organism evidence="8 9">
    <name type="scientific">Pseudobutyrivibrio xylanivorans</name>
    <dbReference type="NCBI Taxonomy" id="185007"/>
    <lineage>
        <taxon>Bacteria</taxon>
        <taxon>Bacillati</taxon>
        <taxon>Bacillota</taxon>
        <taxon>Clostridia</taxon>
        <taxon>Lachnospirales</taxon>
        <taxon>Lachnospiraceae</taxon>
        <taxon>Pseudobutyrivibrio</taxon>
    </lineage>
</organism>
<dbReference type="Pfam" id="PF01451">
    <property type="entry name" value="LMWPc"/>
    <property type="match status" value="1"/>
</dbReference>
<feature type="domain" description="Phosphotyrosine protein phosphatase I" evidence="7">
    <location>
        <begin position="2"/>
        <end position="147"/>
    </location>
</feature>
<dbReference type="InterPro" id="IPR017867">
    <property type="entry name" value="Tyr_phospatase_low_mol_wt"/>
</dbReference>
<evidence type="ECO:0000259" key="7">
    <source>
        <dbReference type="SMART" id="SM00226"/>
    </source>
</evidence>
<dbReference type="PANTHER" id="PTHR11717:SF7">
    <property type="entry name" value="LOW MOLECULAR WEIGHT PHOSPHOTYROSINE PROTEIN PHOSPHATASE"/>
    <property type="match status" value="1"/>
</dbReference>
<feature type="active site" description="Proton donor" evidence="6">
    <location>
        <position position="123"/>
    </location>
</feature>
<dbReference type="EC" id="3.1.3.48" evidence="2"/>
<dbReference type="GO" id="GO:0004725">
    <property type="term" value="F:protein tyrosine phosphatase activity"/>
    <property type="evidence" value="ECO:0007669"/>
    <property type="project" value="UniProtKB-EC"/>
</dbReference>
<evidence type="ECO:0000256" key="5">
    <source>
        <dbReference type="ARBA" id="ARBA00051722"/>
    </source>
</evidence>
<dbReference type="CDD" id="cd16343">
    <property type="entry name" value="LMWPTP"/>
    <property type="match status" value="1"/>
</dbReference>
<protein>
    <recommendedName>
        <fullName evidence="2">protein-tyrosine-phosphatase</fullName>
        <ecNumber evidence="2">3.1.3.48</ecNumber>
    </recommendedName>
</protein>
<evidence type="ECO:0000313" key="8">
    <source>
        <dbReference type="EMBL" id="SCZ81290.1"/>
    </source>
</evidence>
<evidence type="ECO:0000256" key="2">
    <source>
        <dbReference type="ARBA" id="ARBA00013064"/>
    </source>
</evidence>
<dbReference type="RefSeq" id="WP_090164132.1">
    <property type="nucleotide sequence ID" value="NZ_FMWK01000020.1"/>
</dbReference>
<reference evidence="8 9" key="1">
    <citation type="submission" date="2016-10" db="EMBL/GenBank/DDBJ databases">
        <authorList>
            <person name="de Groot N.N."/>
        </authorList>
    </citation>
    <scope>NUCLEOTIDE SEQUENCE [LARGE SCALE GENOMIC DNA]</scope>
    <source>
        <strain evidence="8 9">DSM 10317</strain>
    </source>
</reference>
<dbReference type="PRINTS" id="PR00719">
    <property type="entry name" value="LMWPTPASE"/>
</dbReference>
<dbReference type="Proteomes" id="UP000199428">
    <property type="component" value="Unassembled WGS sequence"/>
</dbReference>
<dbReference type="InterPro" id="IPR023485">
    <property type="entry name" value="Ptyr_pPase"/>
</dbReference>
<keyword evidence="3" id="KW-0378">Hydrolase</keyword>
<comment type="similarity">
    <text evidence="1">Belongs to the low molecular weight phosphotyrosine protein phosphatase family.</text>
</comment>
<evidence type="ECO:0000256" key="4">
    <source>
        <dbReference type="ARBA" id="ARBA00022912"/>
    </source>
</evidence>
<comment type="catalytic activity">
    <reaction evidence="5">
        <text>O-phospho-L-tyrosyl-[protein] + H2O = L-tyrosyl-[protein] + phosphate</text>
        <dbReference type="Rhea" id="RHEA:10684"/>
        <dbReference type="Rhea" id="RHEA-COMP:10136"/>
        <dbReference type="Rhea" id="RHEA-COMP:20101"/>
        <dbReference type="ChEBI" id="CHEBI:15377"/>
        <dbReference type="ChEBI" id="CHEBI:43474"/>
        <dbReference type="ChEBI" id="CHEBI:46858"/>
        <dbReference type="ChEBI" id="CHEBI:61978"/>
        <dbReference type="EC" id="3.1.3.48"/>
    </reaction>
</comment>
<evidence type="ECO:0000313" key="9">
    <source>
        <dbReference type="Proteomes" id="UP000199428"/>
    </source>
</evidence>
<feature type="active site" description="Nucleophile" evidence="6">
    <location>
        <position position="8"/>
    </location>
</feature>
<sequence length="150" mass="17554">MHKILFVCHGSICRSPMAKYVFQDMVDKRGISQDFYIDCAAMTYEEIGNPVYPPTRQVLNAHGINCDGYAARHIRKDEYGEFDYIIGMDAENMHDLAYEFGPDKDDKIYRLLDFTDRPRDIDDPWYTRKFDVCYDDVLRGCEGLLKHLGY</sequence>
<feature type="active site" evidence="6">
    <location>
        <position position="14"/>
    </location>
</feature>
<keyword evidence="4" id="KW-0904">Protein phosphatase</keyword>
<accession>A0A1G5S5X8</accession>
<gene>
    <name evidence="8" type="ORF">SAMN02910350_02731</name>
</gene>
<dbReference type="PANTHER" id="PTHR11717">
    <property type="entry name" value="LOW MOLECULAR WEIGHT PROTEIN TYROSINE PHOSPHATASE"/>
    <property type="match status" value="1"/>
</dbReference>
<evidence type="ECO:0000256" key="6">
    <source>
        <dbReference type="PIRSR" id="PIRSR617867-1"/>
    </source>
</evidence>
<dbReference type="SUPFAM" id="SSF52788">
    <property type="entry name" value="Phosphotyrosine protein phosphatases I"/>
    <property type="match status" value="1"/>
</dbReference>
<dbReference type="EMBL" id="FMWK01000020">
    <property type="protein sequence ID" value="SCZ81290.1"/>
    <property type="molecule type" value="Genomic_DNA"/>
</dbReference>
<dbReference type="InterPro" id="IPR036196">
    <property type="entry name" value="Ptyr_pPase_sf"/>
</dbReference>
<proteinExistence type="inferred from homology"/>
<dbReference type="InterPro" id="IPR050438">
    <property type="entry name" value="LMW_PTPase"/>
</dbReference>
<evidence type="ECO:0000256" key="1">
    <source>
        <dbReference type="ARBA" id="ARBA00011063"/>
    </source>
</evidence>